<gene>
    <name evidence="2" type="primary">LOC107221831</name>
</gene>
<reference evidence="2" key="1">
    <citation type="submission" date="2025-08" db="UniProtKB">
        <authorList>
            <consortium name="RefSeq"/>
        </authorList>
    </citation>
    <scope>IDENTIFICATION</scope>
    <source>
        <tissue evidence="2">Thorax and Abdomen</tissue>
    </source>
</reference>
<name>A0ABM3GQE4_NEOLC</name>
<accession>A0ABM3GQE4</accession>
<dbReference type="Proteomes" id="UP000829291">
    <property type="component" value="Chromosome 1"/>
</dbReference>
<proteinExistence type="predicted"/>
<evidence type="ECO:0000313" key="2">
    <source>
        <dbReference type="RefSeq" id="XP_046602493.1"/>
    </source>
</evidence>
<dbReference type="RefSeq" id="XP_046602493.1">
    <property type="nucleotide sequence ID" value="XM_046746537.1"/>
</dbReference>
<protein>
    <submittedName>
        <fullName evidence="2">Uncharacterized protein LOC107221831 isoform X1</fullName>
    </submittedName>
</protein>
<keyword evidence="1" id="KW-1185">Reference proteome</keyword>
<evidence type="ECO:0000313" key="1">
    <source>
        <dbReference type="Proteomes" id="UP000829291"/>
    </source>
</evidence>
<organism evidence="1 2">
    <name type="scientific">Neodiprion lecontei</name>
    <name type="common">Redheaded pine sawfly</name>
    <dbReference type="NCBI Taxonomy" id="441921"/>
    <lineage>
        <taxon>Eukaryota</taxon>
        <taxon>Metazoa</taxon>
        <taxon>Ecdysozoa</taxon>
        <taxon>Arthropoda</taxon>
        <taxon>Hexapoda</taxon>
        <taxon>Insecta</taxon>
        <taxon>Pterygota</taxon>
        <taxon>Neoptera</taxon>
        <taxon>Endopterygota</taxon>
        <taxon>Hymenoptera</taxon>
        <taxon>Tenthredinoidea</taxon>
        <taxon>Diprionidae</taxon>
        <taxon>Diprioninae</taxon>
        <taxon>Neodiprion</taxon>
    </lineage>
</organism>
<dbReference type="GeneID" id="107221831"/>
<sequence length="618" mass="68192">MNDRIIPVAEKITEITQTVIKFDAHTSNARVIDRLTKGVATEDLLEDYNIVESAEANAYVTDIFYHIMNRVFWLSDPGCSFPEIKLKHKEIQTCIKCYGSLLGKIVLDVDTQTILTCEPRQSNTNLLTEWTAVRSFLRDIIEECVENGIRPLVTADVILHDVVERCAGQIRLPYRDEMLQTLASCQALEGTNDEILRKLRLDVIVDTFESSVIALSVVGVLLCNTYFEIHQKAPTVVADIINRLLKKSVFVAEKVAAIRQEGASRKPLDDVLAARTRRLRDLLENKTVATLSTGTQTGLAGVPDLIELNESKRTTCSTCVRRSECSVCVANGDKEWNAPSGVRREEIHGKILRTQDILLAYNPCYVMATPSKISENQSSVTLSSQLHTVPISASAKRTQLLLKANLRASISSSTSSSIQDKPQTQRQESNCIRPLNTKLSAAGSLEEWGKVVQVFTFTPDAWSVCGPSRCGSGTVINRYPISSLQISGIQHKEECTRSGCNLPIQSIKALRILKNIFNRKQGSCSNCTCNPKGGQGSRGITSTTLPPAVICSKSSGITKEESKDGAKLNCVMSNSLYRVQALKLCERKSRELDSGKKPYGESLEVVPIIRLPSRKSKS</sequence>